<accession>A0A7X5ZE18</accession>
<organism evidence="2 3">
    <name type="scientific">Mycolicibacterium fluoranthenivorans</name>
    <dbReference type="NCBI Taxonomy" id="258505"/>
    <lineage>
        <taxon>Bacteria</taxon>
        <taxon>Bacillati</taxon>
        <taxon>Actinomycetota</taxon>
        <taxon>Actinomycetes</taxon>
        <taxon>Mycobacteriales</taxon>
        <taxon>Mycobacteriaceae</taxon>
        <taxon>Mycolicibacterium</taxon>
    </lineage>
</organism>
<dbReference type="Pfam" id="PF13193">
    <property type="entry name" value="AMP-binding_C"/>
    <property type="match status" value="1"/>
</dbReference>
<keyword evidence="3" id="KW-1185">Reference proteome</keyword>
<dbReference type="Gene3D" id="3.40.50.12780">
    <property type="entry name" value="N-terminal domain of ligase-like"/>
    <property type="match status" value="1"/>
</dbReference>
<dbReference type="CDD" id="cd04433">
    <property type="entry name" value="AFD_class_I"/>
    <property type="match status" value="1"/>
</dbReference>
<evidence type="ECO:0000313" key="2">
    <source>
        <dbReference type="EMBL" id="NIH96779.1"/>
    </source>
</evidence>
<reference evidence="2 3" key="1">
    <citation type="submission" date="2020-03" db="EMBL/GenBank/DDBJ databases">
        <title>Sequencing the genomes of 1000 actinobacteria strains.</title>
        <authorList>
            <person name="Klenk H.-P."/>
        </authorList>
    </citation>
    <scope>NUCLEOTIDE SEQUENCE [LARGE SCALE GENOMIC DNA]</scope>
    <source>
        <strain evidence="2 3">DSM 44556</strain>
    </source>
</reference>
<evidence type="ECO:0000313" key="3">
    <source>
        <dbReference type="Proteomes" id="UP000547444"/>
    </source>
</evidence>
<dbReference type="PANTHER" id="PTHR24096">
    <property type="entry name" value="LONG-CHAIN-FATTY-ACID--COA LIGASE"/>
    <property type="match status" value="1"/>
</dbReference>
<proteinExistence type="predicted"/>
<dbReference type="GO" id="GO:0016405">
    <property type="term" value="F:CoA-ligase activity"/>
    <property type="evidence" value="ECO:0007669"/>
    <property type="project" value="TreeGrafter"/>
</dbReference>
<dbReference type="SUPFAM" id="SSF56801">
    <property type="entry name" value="Acetyl-CoA synthetase-like"/>
    <property type="match status" value="1"/>
</dbReference>
<dbReference type="InterPro" id="IPR042099">
    <property type="entry name" value="ANL_N_sf"/>
</dbReference>
<gene>
    <name evidence="2" type="ORF">FHU31_003769</name>
</gene>
<sequence length="182" mass="19501">MIACCPIGAARLDTVGKPVSGVAVRISAAGEIEVRSDSAMAGYLPEAETGSVFADGWYRTGDIGHLDEDGWLHITDRLKEMIKVRGFQVAPAEVEAVLHAHPAVTDCAVFGIPDPADGEAIVAAVTGRAVPESGLIDWVGARLASYKKPRRVVFVDEIPRLPSGKVLRRVLRDRYARRAVSS</sequence>
<dbReference type="Gene3D" id="3.30.300.30">
    <property type="match status" value="1"/>
</dbReference>
<name>A0A7X5ZE18_9MYCO</name>
<protein>
    <submittedName>
        <fullName evidence="2">Acyl-CoA synthetase (AMP-forming)/AMP-acid ligase II</fullName>
    </submittedName>
</protein>
<dbReference type="Proteomes" id="UP000547444">
    <property type="component" value="Unassembled WGS sequence"/>
</dbReference>
<dbReference type="AlphaFoldDB" id="A0A7X5ZE18"/>
<evidence type="ECO:0000259" key="1">
    <source>
        <dbReference type="Pfam" id="PF13193"/>
    </source>
</evidence>
<dbReference type="EMBL" id="JAANOW010000002">
    <property type="protein sequence ID" value="NIH96779.1"/>
    <property type="molecule type" value="Genomic_DNA"/>
</dbReference>
<dbReference type="InterPro" id="IPR025110">
    <property type="entry name" value="AMP-bd_C"/>
</dbReference>
<keyword evidence="2" id="KW-0436">Ligase</keyword>
<feature type="domain" description="AMP-binding enzyme C-terminal" evidence="1">
    <location>
        <begin position="93"/>
        <end position="165"/>
    </location>
</feature>
<dbReference type="InterPro" id="IPR045851">
    <property type="entry name" value="AMP-bd_C_sf"/>
</dbReference>
<comment type="caution">
    <text evidence="2">The sequence shown here is derived from an EMBL/GenBank/DDBJ whole genome shotgun (WGS) entry which is preliminary data.</text>
</comment>